<evidence type="ECO:0008006" key="3">
    <source>
        <dbReference type="Google" id="ProtNLM"/>
    </source>
</evidence>
<gene>
    <name evidence="1" type="ORF">ACFFSA_39640</name>
</gene>
<name>A0ABV5SCC4_9ACTN</name>
<accession>A0ABV5SCC4</accession>
<evidence type="ECO:0000313" key="2">
    <source>
        <dbReference type="Proteomes" id="UP001589532"/>
    </source>
</evidence>
<dbReference type="Proteomes" id="UP001589532">
    <property type="component" value="Unassembled WGS sequence"/>
</dbReference>
<reference evidence="1 2" key="1">
    <citation type="submission" date="2024-09" db="EMBL/GenBank/DDBJ databases">
        <authorList>
            <person name="Sun Q."/>
            <person name="Mori K."/>
        </authorList>
    </citation>
    <scope>NUCLEOTIDE SEQUENCE [LARGE SCALE GENOMIC DNA]</scope>
    <source>
        <strain evidence="1 2">JCM 3143</strain>
    </source>
</reference>
<sequence>MHHEPVRSVTEAAVNGPHLTVELPAGITVTLTLRLRLHAYPPSYRWPWERKPRPG</sequence>
<dbReference type="EMBL" id="JBHMBW010000054">
    <property type="protein sequence ID" value="MFB9629224.1"/>
    <property type="molecule type" value="Genomic_DNA"/>
</dbReference>
<protein>
    <recommendedName>
        <fullName evidence="3">Alpha-L-rhamnosidase C-terminal domain-containing protein</fullName>
    </recommendedName>
</protein>
<comment type="caution">
    <text evidence="1">The sequence shown here is derived from an EMBL/GenBank/DDBJ whole genome shotgun (WGS) entry which is preliminary data.</text>
</comment>
<dbReference type="RefSeq" id="WP_344985869.1">
    <property type="nucleotide sequence ID" value="NZ_BAAAXV010000001.1"/>
</dbReference>
<evidence type="ECO:0000313" key="1">
    <source>
        <dbReference type="EMBL" id="MFB9629224.1"/>
    </source>
</evidence>
<keyword evidence="2" id="KW-1185">Reference proteome</keyword>
<organism evidence="1 2">
    <name type="scientific">Nonomuraea helvata</name>
    <dbReference type="NCBI Taxonomy" id="37484"/>
    <lineage>
        <taxon>Bacteria</taxon>
        <taxon>Bacillati</taxon>
        <taxon>Actinomycetota</taxon>
        <taxon>Actinomycetes</taxon>
        <taxon>Streptosporangiales</taxon>
        <taxon>Streptosporangiaceae</taxon>
        <taxon>Nonomuraea</taxon>
    </lineage>
</organism>
<proteinExistence type="predicted"/>